<evidence type="ECO:0008006" key="3">
    <source>
        <dbReference type="Google" id="ProtNLM"/>
    </source>
</evidence>
<name>A0A6C0HHU6_9ZZZZ</name>
<protein>
    <recommendedName>
        <fullName evidence="3">EamA domain-containing protein</fullName>
    </recommendedName>
</protein>
<feature type="transmembrane region" description="Helical" evidence="1">
    <location>
        <begin position="67"/>
        <end position="85"/>
    </location>
</feature>
<dbReference type="SUPFAM" id="SSF103481">
    <property type="entry name" value="Multidrug resistance efflux transporter EmrE"/>
    <property type="match status" value="1"/>
</dbReference>
<feature type="transmembrane region" description="Helical" evidence="1">
    <location>
        <begin position="91"/>
        <end position="111"/>
    </location>
</feature>
<evidence type="ECO:0000256" key="1">
    <source>
        <dbReference type="SAM" id="Phobius"/>
    </source>
</evidence>
<dbReference type="AlphaFoldDB" id="A0A6C0HHU6"/>
<evidence type="ECO:0000313" key="2">
    <source>
        <dbReference type="EMBL" id="QHT79930.1"/>
    </source>
</evidence>
<feature type="transmembrane region" description="Helical" evidence="1">
    <location>
        <begin position="35"/>
        <end position="55"/>
    </location>
</feature>
<keyword evidence="1" id="KW-0472">Membrane</keyword>
<accession>A0A6C0HHU6</accession>
<dbReference type="InterPro" id="IPR037185">
    <property type="entry name" value="EmrE-like"/>
</dbReference>
<proteinExistence type="predicted"/>
<sequence>MYFTIYMSIPQIFALAAVEIVGDYGLKEYANKGGWHYLATGLVGYISLVILLIIALQGSTLLLVNNAWDGASSILESLFAFFILGERFDNYMQYVGIFMVIGGMLLLKIPWKKTHSFHIPSLKGGDAK</sequence>
<dbReference type="EMBL" id="MN739957">
    <property type="protein sequence ID" value="QHT79930.1"/>
    <property type="molecule type" value="Genomic_DNA"/>
</dbReference>
<organism evidence="2">
    <name type="scientific">viral metagenome</name>
    <dbReference type="NCBI Taxonomy" id="1070528"/>
    <lineage>
        <taxon>unclassified sequences</taxon>
        <taxon>metagenomes</taxon>
        <taxon>organismal metagenomes</taxon>
    </lineage>
</organism>
<reference evidence="2" key="1">
    <citation type="journal article" date="2020" name="Nature">
        <title>Giant virus diversity and host interactions through global metagenomics.</title>
        <authorList>
            <person name="Schulz F."/>
            <person name="Roux S."/>
            <person name="Paez-Espino D."/>
            <person name="Jungbluth S."/>
            <person name="Walsh D.A."/>
            <person name="Denef V.J."/>
            <person name="McMahon K.D."/>
            <person name="Konstantinidis K.T."/>
            <person name="Eloe-Fadrosh E.A."/>
            <person name="Kyrpides N.C."/>
            <person name="Woyke T."/>
        </authorList>
    </citation>
    <scope>NUCLEOTIDE SEQUENCE</scope>
    <source>
        <strain evidence="2">GVMAG-M-3300023184-105</strain>
    </source>
</reference>
<keyword evidence="1" id="KW-1133">Transmembrane helix</keyword>
<dbReference type="Gene3D" id="1.10.3730.20">
    <property type="match status" value="1"/>
</dbReference>
<keyword evidence="1" id="KW-0812">Transmembrane</keyword>